<dbReference type="Proteomes" id="UP000504615">
    <property type="component" value="Unplaced"/>
</dbReference>
<organism evidence="2 3">
    <name type="scientific">Pogonomyrmex barbatus</name>
    <name type="common">red harvester ant</name>
    <dbReference type="NCBI Taxonomy" id="144034"/>
    <lineage>
        <taxon>Eukaryota</taxon>
        <taxon>Metazoa</taxon>
        <taxon>Ecdysozoa</taxon>
        <taxon>Arthropoda</taxon>
        <taxon>Hexapoda</taxon>
        <taxon>Insecta</taxon>
        <taxon>Pterygota</taxon>
        <taxon>Neoptera</taxon>
        <taxon>Endopterygota</taxon>
        <taxon>Hymenoptera</taxon>
        <taxon>Apocrita</taxon>
        <taxon>Aculeata</taxon>
        <taxon>Formicoidea</taxon>
        <taxon>Formicidae</taxon>
        <taxon>Myrmicinae</taxon>
        <taxon>Pogonomyrmex</taxon>
    </lineage>
</organism>
<feature type="region of interest" description="Disordered" evidence="1">
    <location>
        <begin position="253"/>
        <end position="275"/>
    </location>
</feature>
<reference evidence="3" key="1">
    <citation type="submission" date="2025-08" db="UniProtKB">
        <authorList>
            <consortium name="RefSeq"/>
        </authorList>
    </citation>
    <scope>IDENTIFICATION</scope>
</reference>
<protein>
    <submittedName>
        <fullName evidence="3">Uncharacterized protein LOC105429694</fullName>
    </submittedName>
</protein>
<accession>A0A6I9WNK7</accession>
<keyword evidence="2" id="KW-1185">Reference proteome</keyword>
<dbReference type="RefSeq" id="XP_011641131.1">
    <property type="nucleotide sequence ID" value="XM_011642829.2"/>
</dbReference>
<dbReference type="OrthoDB" id="7555145at2759"/>
<proteinExistence type="predicted"/>
<evidence type="ECO:0000313" key="3">
    <source>
        <dbReference type="RefSeq" id="XP_011641131.1"/>
    </source>
</evidence>
<dbReference type="GeneID" id="105429694"/>
<dbReference type="KEGG" id="pbar:105429694"/>
<gene>
    <name evidence="3" type="primary">LOC105429694</name>
</gene>
<evidence type="ECO:0000256" key="1">
    <source>
        <dbReference type="SAM" id="MobiDB-lite"/>
    </source>
</evidence>
<name>A0A6I9WNK7_9HYME</name>
<sequence>MIYLLTLQTYSYLCHNISPIFQTNSCDCTSQDRAFDLEKYGPYLDKIRALFVPSLEYRVRSLLKEFVYSTDSRWAKQFPCFKRFVDTIATWKGHLNRIAEYDIGTMEEIMRNTVAHIAKDDLITCFLDAIILHHRLNKVCRELDALGIDDNILRSLTVWNFVNERNCLLDRDCFTNFNTTTDTGTCNGNLNTVMSADAKGSAKCKKIVPLATNIHDGSAEHVQPTTSEYREHPQIFDSNRNFLQQRNDNSNHYSTCGATGSRDDNAKKANGSLNEEPCESKKIRNNLKLKIIVHKMYLDDYECMTVSSFNVVPLPCKPSHLIKRIFEADPSLSESCLIVMKRKFQDSMYNVCSCLNDVLGKLNIKFINTLCLNCEIYPGYISFKLKSSASNNIKKYFFVARVPICQNIRKRAIQQDSIILSSNSKSSTEVDELKCSEQCKDNGTSLTFEHIDEETEKFDNTHCSRSNQSFLQDITIDIHETKEKNSNEKKIECITEDASEDITDLTICSCNKSCEEISNVTSHIDNSEGRNEEYCKVSSSTGINNNTTKESKEKILESNTLIAENDTQLIDNANCMCSSYENSIEARNGTEEIFSNKDLDSFSQATGVNEYDCTCSSDKETNPRNEADNANICRIASFVQNPECDKQLVELNYNCFSNNIKTIDSDAQGDNSSLNSAKVEVGCDSCCSHQSDDVIDITVIDNSSNENIVCTFKTSQDDLNTVKTQSMDYSKATQVSSRNNNLLTVSVQTPRSKIISSKRTNISKDTSYPETIRLTFDDYESIPTIVKTNDKHNEIENSSIPALILSKKTNRVLPHINNEVLDMRDGMRDFITSSKGFSASKKRLNGDSKSSSISTGEYSCTRNQSICATSNASLCRSFATISEFTMCNRRDEFRKSSDKSRKLSNRREHRLEFHGSWNGIRNVTSTTIKRKRALRKNPDDDYSIEIQPQTIFAITKFRNSVDKSVDRIKRLIRAKLGNILFNNKIDNNSKEKTFWKNEEFSGDSKRQKTSGRCIRQNYSITSCSTCNCCKQSCIRSSCESSNVILPICRNKEKSEKDMKFCNRRSVNGSEVSLNLRSIKTSPWSYNFLTSAVEDIEEQKLNRNNRPRYNKRKKVQNIMNYDRNSCRCNFGNSGTSITLSSQSTEMSLIANDSECLGHYTCKRQEKTCNNGRICKQIYNRDQQKSEEMRHKYRYGEKEKYQYIPIEYSNGNSIKGSLSHTRRKNSRNIHKQFYDKSEQKNAKRFASSRKNRQIFEKDTSDCFDNNSLYRRHVFAILTDACNDCMDDLDLDFNLGLLRYVELCKSVKRLLMRTLRSDDIYKVSTMPDSNL</sequence>
<evidence type="ECO:0000313" key="2">
    <source>
        <dbReference type="Proteomes" id="UP000504615"/>
    </source>
</evidence>